<dbReference type="KEGG" id="cap:CLDAP_39320"/>
<accession>I0I9N4</accession>
<evidence type="ECO:0000256" key="1">
    <source>
        <dbReference type="SAM" id="MobiDB-lite"/>
    </source>
</evidence>
<dbReference type="Proteomes" id="UP000007880">
    <property type="component" value="Chromosome"/>
</dbReference>
<proteinExistence type="predicted"/>
<dbReference type="AlphaFoldDB" id="I0I9N4"/>
<keyword evidence="3" id="KW-1185">Reference proteome</keyword>
<evidence type="ECO:0000313" key="3">
    <source>
        <dbReference type="Proteomes" id="UP000007880"/>
    </source>
</evidence>
<name>I0I9N4_CALAS</name>
<dbReference type="HOGENOM" id="CLU_2615325_0_0_0"/>
<feature type="region of interest" description="Disordered" evidence="1">
    <location>
        <begin position="55"/>
        <end position="78"/>
    </location>
</feature>
<evidence type="ECO:0000313" key="2">
    <source>
        <dbReference type="EMBL" id="BAM01972.1"/>
    </source>
</evidence>
<organism evidence="2 3">
    <name type="scientific">Caldilinea aerophila (strain DSM 14535 / JCM 11387 / NBRC 104270 / STL-6-O1)</name>
    <dbReference type="NCBI Taxonomy" id="926550"/>
    <lineage>
        <taxon>Bacteria</taxon>
        <taxon>Bacillati</taxon>
        <taxon>Chloroflexota</taxon>
        <taxon>Caldilineae</taxon>
        <taxon>Caldilineales</taxon>
        <taxon>Caldilineaceae</taxon>
        <taxon>Caldilinea</taxon>
    </lineage>
</organism>
<protein>
    <submittedName>
        <fullName evidence="2">Uncharacterized protein</fullName>
    </submittedName>
</protein>
<gene>
    <name evidence="2" type="ordered locus">CLDAP_39320</name>
</gene>
<dbReference type="EMBL" id="AP012337">
    <property type="protein sequence ID" value="BAM01972.1"/>
    <property type="molecule type" value="Genomic_DNA"/>
</dbReference>
<reference evidence="2 3" key="1">
    <citation type="submission" date="2012-02" db="EMBL/GenBank/DDBJ databases">
        <title>Complete genome sequence of Caldilinea aerophila DSM 14535 (= NBRC 102666).</title>
        <authorList>
            <person name="Oguchi A."/>
            <person name="Hosoyama A."/>
            <person name="Sekine M."/>
            <person name="Fukai R."/>
            <person name="Kato Y."/>
            <person name="Nakamura S."/>
            <person name="Hanada S."/>
            <person name="Yamazaki S."/>
            <person name="Fujita N."/>
        </authorList>
    </citation>
    <scope>NUCLEOTIDE SEQUENCE [LARGE SCALE GENOMIC DNA]</scope>
    <source>
        <strain evidence="3">DSM 14535 / JCM 11387 / NBRC 104270 / STL-6-O1</strain>
    </source>
</reference>
<sequence length="78" mass="9004">MISIQVDSQKSVETDFSISSPQGYKSAHFSRLEHSFNSLYMIFRAHSKTISDKALFDSNPKRRQGDSIGRWYDESKID</sequence>
<dbReference type="STRING" id="926550.CLDAP_39320"/>